<dbReference type="AlphaFoldDB" id="A0A1I7U7H4"/>
<accession>A0A1I7U7H4</accession>
<evidence type="ECO:0000256" key="2">
    <source>
        <dbReference type="SAM" id="MobiDB-lite"/>
    </source>
</evidence>
<dbReference type="eggNOG" id="ENOG502TIMK">
    <property type="taxonomic scope" value="Eukaryota"/>
</dbReference>
<feature type="region of interest" description="Disordered" evidence="2">
    <location>
        <begin position="31"/>
        <end position="57"/>
    </location>
</feature>
<evidence type="ECO:0000256" key="1">
    <source>
        <dbReference type="SAM" id="Coils"/>
    </source>
</evidence>
<proteinExistence type="predicted"/>
<feature type="signal peptide" evidence="3">
    <location>
        <begin position="1"/>
        <end position="18"/>
    </location>
</feature>
<organism evidence="4 5">
    <name type="scientific">Caenorhabditis tropicalis</name>
    <dbReference type="NCBI Taxonomy" id="1561998"/>
    <lineage>
        <taxon>Eukaryota</taxon>
        <taxon>Metazoa</taxon>
        <taxon>Ecdysozoa</taxon>
        <taxon>Nematoda</taxon>
        <taxon>Chromadorea</taxon>
        <taxon>Rhabditida</taxon>
        <taxon>Rhabditina</taxon>
        <taxon>Rhabditomorpha</taxon>
        <taxon>Rhabditoidea</taxon>
        <taxon>Rhabditidae</taxon>
        <taxon>Peloderinae</taxon>
        <taxon>Caenorhabditis</taxon>
    </lineage>
</organism>
<evidence type="ECO:0000313" key="4">
    <source>
        <dbReference type="Proteomes" id="UP000095282"/>
    </source>
</evidence>
<name>A0A1I7U7H4_9PELO</name>
<feature type="chain" id="PRO_5009308503" evidence="3">
    <location>
        <begin position="19"/>
        <end position="137"/>
    </location>
</feature>
<feature type="coiled-coil region" evidence="1">
    <location>
        <begin position="107"/>
        <end position="134"/>
    </location>
</feature>
<dbReference type="WBParaSite" id="Csp11.Scaffold629.g15632.t1">
    <property type="protein sequence ID" value="Csp11.Scaffold629.g15632.t1"/>
    <property type="gene ID" value="Csp11.Scaffold629.g15632"/>
</dbReference>
<dbReference type="STRING" id="1561998.A0A1I7U7H4"/>
<feature type="compositionally biased region" description="Basic and acidic residues" evidence="2">
    <location>
        <begin position="44"/>
        <end position="57"/>
    </location>
</feature>
<keyword evidence="1" id="KW-0175">Coiled coil</keyword>
<protein>
    <submittedName>
        <fullName evidence="5">RxLR effector protein</fullName>
    </submittedName>
</protein>
<keyword evidence="3" id="KW-0732">Signal</keyword>
<sequence>MSKSLILLFAVLLPVAFALDSKPSRIFKERVRTQETTSTAYANDSHEEHHLEDDHHEQQIIPKRRDNVMGSMDTMESLARVQRDQAETFRLWASQFQTFKNNVMKFMEQSSDVLQKHEKKITTLQRLARKIVKENDN</sequence>
<evidence type="ECO:0000313" key="5">
    <source>
        <dbReference type="WBParaSite" id="Csp11.Scaffold629.g15632.t1"/>
    </source>
</evidence>
<keyword evidence="4" id="KW-1185">Reference proteome</keyword>
<reference evidence="5" key="1">
    <citation type="submission" date="2016-11" db="UniProtKB">
        <authorList>
            <consortium name="WormBaseParasite"/>
        </authorList>
    </citation>
    <scope>IDENTIFICATION</scope>
</reference>
<evidence type="ECO:0000256" key="3">
    <source>
        <dbReference type="SAM" id="SignalP"/>
    </source>
</evidence>
<dbReference type="Proteomes" id="UP000095282">
    <property type="component" value="Unplaced"/>
</dbReference>